<feature type="domain" description="AAA" evidence="1">
    <location>
        <begin position="7"/>
        <end position="174"/>
    </location>
</feature>
<accession>A0A1G4Q5G1</accession>
<sequence length="257" mass="29892">MDNKKPKIITIASLKGGVGKSTSAIIFVTLLAQKYKVLLIDIDTQASITSFYFNKIQNKNVNLENSNIYEILRESALEIRDVIINIDNNLDLIPSYLSLHKFNQEAIPFKELRLKKKLESIQDNYDYIIIDTPPSLDFTLTNALVSSQYVLVPITAEKWAVESLDLLEFYLRKIGTNAPIFILVTRFKKNNTHKQLLDILQLREDYLGIISEREDLNRRIAENDKFDLDKDYVCEYKKILEYFLNKMQVTPSFGWRI</sequence>
<gene>
    <name evidence="2" type="ORF">SAMN02983004_00934</name>
</gene>
<name>A0A1G4Q5G1_BORJA</name>
<dbReference type="RefSeq" id="WP_091973520.1">
    <property type="nucleotide sequence ID" value="NZ_CP179488.1"/>
</dbReference>
<evidence type="ECO:0000259" key="1">
    <source>
        <dbReference type="Pfam" id="PF13614"/>
    </source>
</evidence>
<dbReference type="AlphaFoldDB" id="A0A1G4Q5G1"/>
<dbReference type="OrthoDB" id="323226at2"/>
<protein>
    <submittedName>
        <fullName evidence="2">AAA domain-containing protein</fullName>
    </submittedName>
</protein>
<evidence type="ECO:0000313" key="3">
    <source>
        <dbReference type="Proteomes" id="UP000199262"/>
    </source>
</evidence>
<organism evidence="2 3">
    <name type="scientific">Borreliella japonica</name>
    <name type="common">Borrelia japonica</name>
    <dbReference type="NCBI Taxonomy" id="34095"/>
    <lineage>
        <taxon>Bacteria</taxon>
        <taxon>Pseudomonadati</taxon>
        <taxon>Spirochaetota</taxon>
        <taxon>Spirochaetia</taxon>
        <taxon>Spirochaetales</taxon>
        <taxon>Borreliaceae</taxon>
        <taxon>Borreliella</taxon>
    </lineage>
</organism>
<dbReference type="InterPro" id="IPR025669">
    <property type="entry name" value="AAA_dom"/>
</dbReference>
<evidence type="ECO:0000313" key="2">
    <source>
        <dbReference type="EMBL" id="SCW39823.1"/>
    </source>
</evidence>
<dbReference type="EMBL" id="FMTE01000006">
    <property type="protein sequence ID" value="SCW39823.1"/>
    <property type="molecule type" value="Genomic_DNA"/>
</dbReference>
<dbReference type="SUPFAM" id="SSF52540">
    <property type="entry name" value="P-loop containing nucleoside triphosphate hydrolases"/>
    <property type="match status" value="1"/>
</dbReference>
<dbReference type="InterPro" id="IPR027417">
    <property type="entry name" value="P-loop_NTPase"/>
</dbReference>
<dbReference type="InterPro" id="IPR050678">
    <property type="entry name" value="DNA_Partitioning_ATPase"/>
</dbReference>
<dbReference type="Pfam" id="PF13614">
    <property type="entry name" value="AAA_31"/>
    <property type="match status" value="1"/>
</dbReference>
<dbReference type="PANTHER" id="PTHR13696:SF52">
    <property type="entry name" value="PARA FAMILY PROTEIN CT_582"/>
    <property type="match status" value="1"/>
</dbReference>
<keyword evidence="3" id="KW-1185">Reference proteome</keyword>
<dbReference type="CDD" id="cd02042">
    <property type="entry name" value="ParAB_family"/>
    <property type="match status" value="1"/>
</dbReference>
<dbReference type="Proteomes" id="UP000199262">
    <property type="component" value="Unassembled WGS sequence"/>
</dbReference>
<reference evidence="3" key="1">
    <citation type="submission" date="2016-10" db="EMBL/GenBank/DDBJ databases">
        <authorList>
            <person name="Varghese N."/>
            <person name="Submissions S."/>
        </authorList>
    </citation>
    <scope>NUCLEOTIDE SEQUENCE [LARGE SCALE GENOMIC DNA]</scope>
    <source>
        <strain evidence="3">ATCC 51557</strain>
    </source>
</reference>
<dbReference type="PANTHER" id="PTHR13696">
    <property type="entry name" value="P-LOOP CONTAINING NUCLEOSIDE TRIPHOSPHATE HYDROLASE"/>
    <property type="match status" value="1"/>
</dbReference>
<proteinExistence type="predicted"/>
<dbReference type="Gene3D" id="3.40.50.300">
    <property type="entry name" value="P-loop containing nucleotide triphosphate hydrolases"/>
    <property type="match status" value="1"/>
</dbReference>